<reference evidence="2 3" key="1">
    <citation type="journal article" date="2012" name="PLoS Pathog.">
        <title>Diverse lifestyles and strategies of plant pathogenesis encoded in the genomes of eighteen Dothideomycetes fungi.</title>
        <authorList>
            <person name="Ohm R.A."/>
            <person name="Feau N."/>
            <person name="Henrissat B."/>
            <person name="Schoch C.L."/>
            <person name="Horwitz B.A."/>
            <person name="Barry K.W."/>
            <person name="Condon B.J."/>
            <person name="Copeland A.C."/>
            <person name="Dhillon B."/>
            <person name="Glaser F."/>
            <person name="Hesse C.N."/>
            <person name="Kosti I."/>
            <person name="LaButti K."/>
            <person name="Lindquist E.A."/>
            <person name="Lucas S."/>
            <person name="Salamov A.A."/>
            <person name="Bradshaw R.E."/>
            <person name="Ciuffetti L."/>
            <person name="Hamelin R.C."/>
            <person name="Kema G.H.J."/>
            <person name="Lawrence C."/>
            <person name="Scott J.A."/>
            <person name="Spatafora J.W."/>
            <person name="Turgeon B.G."/>
            <person name="de Wit P.J.G.M."/>
            <person name="Zhong S."/>
            <person name="Goodwin S.B."/>
            <person name="Grigoriev I.V."/>
        </authorList>
    </citation>
    <scope>NUCLEOTIDE SEQUENCE [LARGE SCALE GENOMIC DNA]</scope>
    <source>
        <strain evidence="3">28A</strain>
    </source>
</reference>
<dbReference type="Proteomes" id="UP000016935">
    <property type="component" value="Unassembled WGS sequence"/>
</dbReference>
<dbReference type="HOGENOM" id="CLU_2016635_0_0_1"/>
<feature type="region of interest" description="Disordered" evidence="1">
    <location>
        <begin position="1"/>
        <end position="123"/>
    </location>
</feature>
<evidence type="ECO:0000313" key="2">
    <source>
        <dbReference type="EMBL" id="EOA89899.1"/>
    </source>
</evidence>
<evidence type="ECO:0000256" key="1">
    <source>
        <dbReference type="SAM" id="MobiDB-lite"/>
    </source>
</evidence>
<dbReference type="AlphaFoldDB" id="R0KL64"/>
<evidence type="ECO:0000313" key="3">
    <source>
        <dbReference type="Proteomes" id="UP000016935"/>
    </source>
</evidence>
<keyword evidence="3" id="KW-1185">Reference proteome</keyword>
<name>R0KL64_EXST2</name>
<reference evidence="2 3" key="2">
    <citation type="journal article" date="2013" name="PLoS Genet.">
        <title>Comparative genome structure, secondary metabolite, and effector coding capacity across Cochliobolus pathogens.</title>
        <authorList>
            <person name="Condon B.J."/>
            <person name="Leng Y."/>
            <person name="Wu D."/>
            <person name="Bushley K.E."/>
            <person name="Ohm R.A."/>
            <person name="Otillar R."/>
            <person name="Martin J."/>
            <person name="Schackwitz W."/>
            <person name="Grimwood J."/>
            <person name="MohdZainudin N."/>
            <person name="Xue C."/>
            <person name="Wang R."/>
            <person name="Manning V.A."/>
            <person name="Dhillon B."/>
            <person name="Tu Z.J."/>
            <person name="Steffenson B.J."/>
            <person name="Salamov A."/>
            <person name="Sun H."/>
            <person name="Lowry S."/>
            <person name="LaButti K."/>
            <person name="Han J."/>
            <person name="Copeland A."/>
            <person name="Lindquist E."/>
            <person name="Barry K."/>
            <person name="Schmutz J."/>
            <person name="Baker S.E."/>
            <person name="Ciuffetti L.M."/>
            <person name="Grigoriev I.V."/>
            <person name="Zhong S."/>
            <person name="Turgeon B.G."/>
        </authorList>
    </citation>
    <scope>NUCLEOTIDE SEQUENCE [LARGE SCALE GENOMIC DNA]</scope>
    <source>
        <strain evidence="3">28A</strain>
    </source>
</reference>
<feature type="compositionally biased region" description="Polar residues" evidence="1">
    <location>
        <begin position="90"/>
        <end position="101"/>
    </location>
</feature>
<dbReference type="RefSeq" id="XP_008022486.1">
    <property type="nucleotide sequence ID" value="XM_008024295.1"/>
</dbReference>
<dbReference type="OrthoDB" id="3786647at2759"/>
<dbReference type="EMBL" id="KB908504">
    <property type="protein sequence ID" value="EOA89899.1"/>
    <property type="molecule type" value="Genomic_DNA"/>
</dbReference>
<accession>R0KL64</accession>
<feature type="compositionally biased region" description="Low complexity" evidence="1">
    <location>
        <begin position="45"/>
        <end position="79"/>
    </location>
</feature>
<protein>
    <submittedName>
        <fullName evidence="2">Uncharacterized protein</fullName>
    </submittedName>
</protein>
<dbReference type="GeneID" id="19404269"/>
<gene>
    <name evidence="2" type="ORF">SETTUDRAFT_37543</name>
</gene>
<proteinExistence type="predicted"/>
<sequence>MPIFRSLTTRLKTSLSASSTPDSTPEGSPVSPSSFERVTGRKESSSSSSSSSSGTGSRSSVSAASSALRSASVSSASAARPAGQDRLDSFMTQASHGSNVSFDDKKQRRTSRFREELDFEADE</sequence>
<feature type="compositionally biased region" description="Polar residues" evidence="1">
    <location>
        <begin position="1"/>
        <end position="36"/>
    </location>
</feature>
<feature type="compositionally biased region" description="Basic and acidic residues" evidence="1">
    <location>
        <begin position="102"/>
        <end position="116"/>
    </location>
</feature>
<organism evidence="2 3">
    <name type="scientific">Exserohilum turcicum (strain 28A)</name>
    <name type="common">Northern leaf blight fungus</name>
    <name type="synonym">Setosphaeria turcica</name>
    <dbReference type="NCBI Taxonomy" id="671987"/>
    <lineage>
        <taxon>Eukaryota</taxon>
        <taxon>Fungi</taxon>
        <taxon>Dikarya</taxon>
        <taxon>Ascomycota</taxon>
        <taxon>Pezizomycotina</taxon>
        <taxon>Dothideomycetes</taxon>
        <taxon>Pleosporomycetidae</taxon>
        <taxon>Pleosporales</taxon>
        <taxon>Pleosporineae</taxon>
        <taxon>Pleosporaceae</taxon>
        <taxon>Exserohilum</taxon>
    </lineage>
</organism>